<feature type="non-terminal residue" evidence="1">
    <location>
        <position position="62"/>
    </location>
</feature>
<evidence type="ECO:0000313" key="1">
    <source>
        <dbReference type="EMBL" id="CAF1000478.1"/>
    </source>
</evidence>
<accession>A0A814GSF5</accession>
<protein>
    <submittedName>
        <fullName evidence="1">Uncharacterized protein</fullName>
    </submittedName>
</protein>
<reference evidence="1" key="1">
    <citation type="submission" date="2021-02" db="EMBL/GenBank/DDBJ databases">
        <authorList>
            <person name="Nowell W R."/>
        </authorList>
    </citation>
    <scope>NUCLEOTIDE SEQUENCE</scope>
</reference>
<dbReference type="Proteomes" id="UP000663855">
    <property type="component" value="Unassembled WGS sequence"/>
</dbReference>
<organism evidence="1 2">
    <name type="scientific">Rotaria magnacalcarata</name>
    <dbReference type="NCBI Taxonomy" id="392030"/>
    <lineage>
        <taxon>Eukaryota</taxon>
        <taxon>Metazoa</taxon>
        <taxon>Spiralia</taxon>
        <taxon>Gnathifera</taxon>
        <taxon>Rotifera</taxon>
        <taxon>Eurotatoria</taxon>
        <taxon>Bdelloidea</taxon>
        <taxon>Philodinida</taxon>
        <taxon>Philodinidae</taxon>
        <taxon>Rotaria</taxon>
    </lineage>
</organism>
<comment type="caution">
    <text evidence="1">The sequence shown here is derived from an EMBL/GenBank/DDBJ whole genome shotgun (WGS) entry which is preliminary data.</text>
</comment>
<proteinExistence type="predicted"/>
<dbReference type="EMBL" id="CAJNOV010000142">
    <property type="protein sequence ID" value="CAF1000478.1"/>
    <property type="molecule type" value="Genomic_DNA"/>
</dbReference>
<evidence type="ECO:0000313" key="2">
    <source>
        <dbReference type="Proteomes" id="UP000663855"/>
    </source>
</evidence>
<sequence>MSCRSYTLCRSYNFDKIFAEVTTSTDTIVEVITSTIIFAEVITSAIQLAEVKLRQANFVEVT</sequence>
<name>A0A814GSF5_9BILA</name>
<gene>
    <name evidence="1" type="ORF">CJN711_LOCUS2326</name>
</gene>
<dbReference type="AlphaFoldDB" id="A0A814GSF5"/>